<name>A0A5C0B4H5_9BURK</name>
<keyword evidence="4" id="KW-1185">Reference proteome</keyword>
<keyword evidence="2" id="KW-0560">Oxidoreductase</keyword>
<evidence type="ECO:0000313" key="4">
    <source>
        <dbReference type="Proteomes" id="UP000325161"/>
    </source>
</evidence>
<dbReference type="Pfam" id="PF13561">
    <property type="entry name" value="adh_short_C2"/>
    <property type="match status" value="1"/>
</dbReference>
<evidence type="ECO:0000313" key="3">
    <source>
        <dbReference type="EMBL" id="QEI08854.1"/>
    </source>
</evidence>
<proteinExistence type="inferred from homology"/>
<dbReference type="CDD" id="cd05347">
    <property type="entry name" value="Ga5DH-like_SDR_c"/>
    <property type="match status" value="1"/>
</dbReference>
<dbReference type="PANTHER" id="PTHR42760">
    <property type="entry name" value="SHORT-CHAIN DEHYDROGENASES/REDUCTASES FAMILY MEMBER"/>
    <property type="match status" value="1"/>
</dbReference>
<protein>
    <submittedName>
        <fullName evidence="3">SDR family oxidoreductase</fullName>
    </submittedName>
</protein>
<dbReference type="FunFam" id="3.40.50.720:FF:000084">
    <property type="entry name" value="Short-chain dehydrogenase reductase"/>
    <property type="match status" value="1"/>
</dbReference>
<dbReference type="AlphaFoldDB" id="A0A5C0B4H5"/>
<dbReference type="PROSITE" id="PS00061">
    <property type="entry name" value="ADH_SHORT"/>
    <property type="match status" value="1"/>
</dbReference>
<dbReference type="InterPro" id="IPR020904">
    <property type="entry name" value="Sc_DH/Rdtase_CS"/>
</dbReference>
<dbReference type="SUPFAM" id="SSF51735">
    <property type="entry name" value="NAD(P)-binding Rossmann-fold domains"/>
    <property type="match status" value="1"/>
</dbReference>
<dbReference type="Gene3D" id="3.40.50.720">
    <property type="entry name" value="NAD(P)-binding Rossmann-like Domain"/>
    <property type="match status" value="1"/>
</dbReference>
<dbReference type="InterPro" id="IPR036291">
    <property type="entry name" value="NAD(P)-bd_dom_sf"/>
</dbReference>
<dbReference type="EMBL" id="CP043046">
    <property type="protein sequence ID" value="QEI08854.1"/>
    <property type="molecule type" value="Genomic_DNA"/>
</dbReference>
<evidence type="ECO:0000256" key="1">
    <source>
        <dbReference type="ARBA" id="ARBA00006484"/>
    </source>
</evidence>
<gene>
    <name evidence="3" type="ORF">FXN63_25620</name>
</gene>
<dbReference type="GO" id="GO:0016616">
    <property type="term" value="F:oxidoreductase activity, acting on the CH-OH group of donors, NAD or NADP as acceptor"/>
    <property type="evidence" value="ECO:0007669"/>
    <property type="project" value="TreeGrafter"/>
</dbReference>
<organism evidence="3 4">
    <name type="scientific">Pigmentiphaga aceris</name>
    <dbReference type="NCBI Taxonomy" id="1940612"/>
    <lineage>
        <taxon>Bacteria</taxon>
        <taxon>Pseudomonadati</taxon>
        <taxon>Pseudomonadota</taxon>
        <taxon>Betaproteobacteria</taxon>
        <taxon>Burkholderiales</taxon>
        <taxon>Alcaligenaceae</taxon>
        <taxon>Pigmentiphaga</taxon>
    </lineage>
</organism>
<sequence length="259" mass="27187">MTPIASAPDFTLSGQRALVTGSSQGIGLALAVALGRAGAQVVLNGRNITKLEAAVVALQEAGIDAHASVFDVQDEASINTAIAALGTTLGPIDILVNNAGMQLRRSLEQIESHEWRQVIDLNLTSAFLVSKAVVPGMIERQRGKIINTCSLMSDLGRATTGPYTASKGGLKMLTKAMCVDWARHNIQINGIGPGYFRTEMTQALVDDAEFSGWLAKRTPAGRWGEVEELGGLAVFLASPAANFINGQVIFVDGGLSAAL</sequence>
<dbReference type="PANTHER" id="PTHR42760:SF5">
    <property type="entry name" value="2-DEHYDRO-3-DEOXY-D-GLUCONATE 5-DEHYDROGENASE"/>
    <property type="match status" value="1"/>
</dbReference>
<dbReference type="RefSeq" id="WP_148818395.1">
    <property type="nucleotide sequence ID" value="NZ_CP043046.1"/>
</dbReference>
<dbReference type="PRINTS" id="PR00080">
    <property type="entry name" value="SDRFAMILY"/>
</dbReference>
<dbReference type="PRINTS" id="PR00081">
    <property type="entry name" value="GDHRDH"/>
</dbReference>
<dbReference type="InterPro" id="IPR002347">
    <property type="entry name" value="SDR_fam"/>
</dbReference>
<comment type="similarity">
    <text evidence="1">Belongs to the short-chain dehydrogenases/reductases (SDR) family.</text>
</comment>
<dbReference type="OrthoDB" id="9803333at2"/>
<reference evidence="3 4" key="1">
    <citation type="submission" date="2019-08" db="EMBL/GenBank/DDBJ databases">
        <title>Amphibian skin-associated Pigmentiphaga: genome sequence and occurrence across geography and hosts.</title>
        <authorList>
            <person name="Bletz M.C."/>
            <person name="Bunk B."/>
            <person name="Sproeer C."/>
            <person name="Biwer P."/>
            <person name="Reiter S."/>
            <person name="Rabemananjara F.C.E."/>
            <person name="Schulz S."/>
            <person name="Overmann J."/>
            <person name="Vences M."/>
        </authorList>
    </citation>
    <scope>NUCLEOTIDE SEQUENCE [LARGE SCALE GENOMIC DNA]</scope>
    <source>
        <strain evidence="3 4">Mada1488</strain>
    </source>
</reference>
<dbReference type="Proteomes" id="UP000325161">
    <property type="component" value="Chromosome"/>
</dbReference>
<accession>A0A5C0B4H5</accession>
<dbReference type="KEGG" id="pacr:FXN63_25620"/>
<evidence type="ECO:0000256" key="2">
    <source>
        <dbReference type="ARBA" id="ARBA00023002"/>
    </source>
</evidence>